<evidence type="ECO:0000313" key="9">
    <source>
        <dbReference type="EMBL" id="EBY1554712.1"/>
    </source>
</evidence>
<organism evidence="9">
    <name type="scientific">Salmonella enterica subsp. enterica serovar Hofit</name>
    <dbReference type="NCBI Taxonomy" id="2564537"/>
    <lineage>
        <taxon>Bacteria</taxon>
        <taxon>Pseudomonadati</taxon>
        <taxon>Pseudomonadota</taxon>
        <taxon>Gammaproteobacteria</taxon>
        <taxon>Enterobacterales</taxon>
        <taxon>Enterobacteriaceae</taxon>
        <taxon>Salmonella</taxon>
    </lineage>
</organism>
<dbReference type="InterPro" id="IPR008766">
    <property type="entry name" value="Replication_gene_A-like"/>
</dbReference>
<keyword evidence="4" id="KW-0540">Nuclease</keyword>
<dbReference type="AlphaFoldDB" id="A0A5W8MLW6"/>
<protein>
    <submittedName>
        <fullName evidence="9">Replication endonuclease</fullName>
    </submittedName>
</protein>
<proteinExistence type="inferred from homology"/>
<dbReference type="GO" id="GO:0016787">
    <property type="term" value="F:hydrolase activity"/>
    <property type="evidence" value="ECO:0007669"/>
    <property type="project" value="UniProtKB-KW"/>
</dbReference>
<evidence type="ECO:0000256" key="4">
    <source>
        <dbReference type="ARBA" id="ARBA00022722"/>
    </source>
</evidence>
<evidence type="ECO:0000256" key="6">
    <source>
        <dbReference type="ARBA" id="ARBA00022801"/>
    </source>
</evidence>
<reference evidence="9" key="1">
    <citation type="submission" date="2018-07" db="EMBL/GenBank/DDBJ databases">
        <authorList>
            <person name="Ashton P.M."/>
            <person name="Dallman T."/>
            <person name="Nair S."/>
            <person name="De Pinna E."/>
            <person name="Peters T."/>
            <person name="Grant K."/>
        </authorList>
    </citation>
    <scope>NUCLEOTIDE SEQUENCE</scope>
    <source>
        <strain evidence="9">357772</strain>
    </source>
</reference>
<keyword evidence="5 9" id="KW-0255">Endonuclease</keyword>
<evidence type="ECO:0000256" key="5">
    <source>
        <dbReference type="ARBA" id="ARBA00022759"/>
    </source>
</evidence>
<keyword evidence="3" id="KW-0235">DNA replication</keyword>
<gene>
    <name evidence="9" type="ORF">DU055_17540</name>
</gene>
<dbReference type="GO" id="GO:0004519">
    <property type="term" value="F:endonuclease activity"/>
    <property type="evidence" value="ECO:0007669"/>
    <property type="project" value="UniProtKB-KW"/>
</dbReference>
<evidence type="ECO:0000256" key="1">
    <source>
        <dbReference type="ARBA" id="ARBA00003293"/>
    </source>
</evidence>
<dbReference type="Pfam" id="PF05840">
    <property type="entry name" value="Phage_GPA"/>
    <property type="match status" value="1"/>
</dbReference>
<comment type="similarity">
    <text evidence="2">Belongs to the phage GPA family.</text>
</comment>
<name>A0A5W8MLW6_SALET</name>
<comment type="function">
    <text evidence="1">Possible endonuclease which induces a single-strand cut and initiates DNA replication.</text>
</comment>
<feature type="region of interest" description="Disordered" evidence="7">
    <location>
        <begin position="807"/>
        <end position="829"/>
    </location>
</feature>
<evidence type="ECO:0000259" key="8">
    <source>
        <dbReference type="Pfam" id="PF05840"/>
    </source>
</evidence>
<dbReference type="EMBL" id="AAHNFW010000068">
    <property type="protein sequence ID" value="EBY1554712.1"/>
    <property type="molecule type" value="Genomic_DNA"/>
</dbReference>
<dbReference type="GO" id="GO:0006260">
    <property type="term" value="P:DNA replication"/>
    <property type="evidence" value="ECO:0007669"/>
    <property type="project" value="UniProtKB-KW"/>
</dbReference>
<evidence type="ECO:0000256" key="7">
    <source>
        <dbReference type="SAM" id="MobiDB-lite"/>
    </source>
</evidence>
<accession>A0A5W8MLW6</accession>
<feature type="region of interest" description="Disordered" evidence="7">
    <location>
        <begin position="1"/>
        <end position="24"/>
    </location>
</feature>
<keyword evidence="6" id="KW-0378">Hydrolase</keyword>
<evidence type="ECO:0000256" key="2">
    <source>
        <dbReference type="ARBA" id="ARBA00009260"/>
    </source>
</evidence>
<evidence type="ECO:0000256" key="3">
    <source>
        <dbReference type="ARBA" id="ARBA00022705"/>
    </source>
</evidence>
<comment type="caution">
    <text evidence="9">The sequence shown here is derived from an EMBL/GenBank/DDBJ whole genome shotgun (WGS) entry which is preliminary data.</text>
</comment>
<feature type="domain" description="Replication gene A protein-like" evidence="8">
    <location>
        <begin position="164"/>
        <end position="481"/>
    </location>
</feature>
<sequence length="842" mass="96616">MAMTAVRGRRAPTPPPPFPGKAPDTTVYPYPWNKPREAIGVDFASLADIAAAAREEEARKQLDDDIRRETHRLPLFLRMRIEGRIDEACQQKGVYIGRLKFRDFVRRELPLLNAVNNAYRIVINDPMPPVWSLLETSTITARHVADLQGLTERFNRLPEYTEEDIELLAQDIAIFIRAEVADMVDVTADLDDMTCARQLYTCALHIAEHFGMPPANAEKFRRHKLDLLDTSVTVQKMMDEKIWKRRLKRLAYRWREHLQIAYGDVGCTASVYCSKKQISLWEEQRRRNRLIMKNLELEDEDSGDRISLADTIDASVSNPALRRVELMTRIRGFRDIARNAGFEARFFTITAPGKYHARLHYGPRNNKWNQYSPKQTQDYLNTIWKRIRADLARDEIQVFGLRVTEPHHDGTPHWHMMLFVRPEQADALTNTLREYAISEDRDELNTKEGIKPRFDVKDIDEEKGDAVAYIAKYISKNIDGYAMDGEVDDESGKPCKLTAKHATAWASLWGIRQFQFVGGAPVSVWRELRRMRDEALAAKFGPVFAELHQAASVEGDWGAYITLQGGPFVARKDLILRPYYGIRKNADRYGREIPVIKGVYLQHEPKEFPIITHNKQWKMVKKQPTPDTAAGLTGCSSFDLTVASATARTRVNNCTLYKKQPIDDKKTYSSTEPIQQTIDQQIISTLATDQKPDENAAPEGRGADLLSLLRVIPPHRHKQKPVASDEKAVMRLIAELRSRGIDGEDEIGHVLKGRMIGYGADSYLQAKNGNIVIVKRQRWCGHRECHNPLNEEDLRYGDEARCLAHSDPERVSERRQQHADEQQKRQKRDDILARVDRLRGMR</sequence>